<evidence type="ECO:0000256" key="6">
    <source>
        <dbReference type="ARBA" id="ARBA00023242"/>
    </source>
</evidence>
<keyword evidence="5" id="KW-0804">Transcription</keyword>
<protein>
    <recommendedName>
        <fullName evidence="7">Xylanolytic transcriptional activator regulatory domain-containing protein</fullName>
    </recommendedName>
</protein>
<comment type="subcellular location">
    <subcellularLocation>
        <location evidence="1">Nucleus</location>
    </subcellularLocation>
</comment>
<dbReference type="GO" id="GO:0000981">
    <property type="term" value="F:DNA-binding transcription factor activity, RNA polymerase II-specific"/>
    <property type="evidence" value="ECO:0007669"/>
    <property type="project" value="InterPro"/>
</dbReference>
<dbReference type="Pfam" id="PF04082">
    <property type="entry name" value="Fungal_trans"/>
    <property type="match status" value="1"/>
</dbReference>
<dbReference type="CDD" id="cd12148">
    <property type="entry name" value="fungal_TF_MHR"/>
    <property type="match status" value="1"/>
</dbReference>
<evidence type="ECO:0000256" key="3">
    <source>
        <dbReference type="ARBA" id="ARBA00023015"/>
    </source>
</evidence>
<evidence type="ECO:0000259" key="7">
    <source>
        <dbReference type="SMART" id="SM00906"/>
    </source>
</evidence>
<proteinExistence type="predicted"/>
<evidence type="ECO:0000256" key="4">
    <source>
        <dbReference type="ARBA" id="ARBA00023125"/>
    </source>
</evidence>
<evidence type="ECO:0000256" key="5">
    <source>
        <dbReference type="ARBA" id="ARBA00023163"/>
    </source>
</evidence>
<dbReference type="OrthoDB" id="3037908at2759"/>
<dbReference type="SMART" id="SM00906">
    <property type="entry name" value="Fungal_trans"/>
    <property type="match status" value="1"/>
</dbReference>
<dbReference type="STRING" id="60169.A0A1V6NEL0"/>
<organism evidence="8 9">
    <name type="scientific">Penicillium polonicum</name>
    <dbReference type="NCBI Taxonomy" id="60169"/>
    <lineage>
        <taxon>Eukaryota</taxon>
        <taxon>Fungi</taxon>
        <taxon>Dikarya</taxon>
        <taxon>Ascomycota</taxon>
        <taxon>Pezizomycotina</taxon>
        <taxon>Eurotiomycetes</taxon>
        <taxon>Eurotiomycetidae</taxon>
        <taxon>Eurotiales</taxon>
        <taxon>Aspergillaceae</taxon>
        <taxon>Penicillium</taxon>
    </lineage>
</organism>
<dbReference type="InterPro" id="IPR007219">
    <property type="entry name" value="XnlR_reg_dom"/>
</dbReference>
<evidence type="ECO:0000256" key="2">
    <source>
        <dbReference type="ARBA" id="ARBA00022723"/>
    </source>
</evidence>
<dbReference type="GO" id="GO:0008270">
    <property type="term" value="F:zinc ion binding"/>
    <property type="evidence" value="ECO:0007669"/>
    <property type="project" value="InterPro"/>
</dbReference>
<dbReference type="InterPro" id="IPR050815">
    <property type="entry name" value="TF_fung"/>
</dbReference>
<dbReference type="PANTHER" id="PTHR47338">
    <property type="entry name" value="ZN(II)2CYS6 TRANSCRIPTION FACTOR (EUROFUNG)-RELATED"/>
    <property type="match status" value="1"/>
</dbReference>
<dbReference type="Proteomes" id="UP000191408">
    <property type="component" value="Unassembled WGS sequence"/>
</dbReference>
<keyword evidence="9" id="KW-1185">Reference proteome</keyword>
<keyword evidence="3" id="KW-0805">Transcription regulation</keyword>
<dbReference type="GO" id="GO:0006351">
    <property type="term" value="P:DNA-templated transcription"/>
    <property type="evidence" value="ECO:0007669"/>
    <property type="project" value="InterPro"/>
</dbReference>
<dbReference type="AlphaFoldDB" id="A0A1V6NEL0"/>
<keyword evidence="2" id="KW-0479">Metal-binding</keyword>
<evidence type="ECO:0000256" key="1">
    <source>
        <dbReference type="ARBA" id="ARBA00004123"/>
    </source>
</evidence>
<dbReference type="GO" id="GO:0003677">
    <property type="term" value="F:DNA binding"/>
    <property type="evidence" value="ECO:0007669"/>
    <property type="project" value="UniProtKB-KW"/>
</dbReference>
<comment type="caution">
    <text evidence="8">The sequence shown here is derived from an EMBL/GenBank/DDBJ whole genome shotgun (WGS) entry which is preliminary data.</text>
</comment>
<accession>A0A1V6NEL0</accession>
<evidence type="ECO:0000313" key="9">
    <source>
        <dbReference type="Proteomes" id="UP000191408"/>
    </source>
</evidence>
<keyword evidence="4" id="KW-0238">DNA-binding</keyword>
<name>A0A1V6NEL0_PENPO</name>
<evidence type="ECO:0000313" key="8">
    <source>
        <dbReference type="EMBL" id="OQD62886.1"/>
    </source>
</evidence>
<dbReference type="GO" id="GO:0005634">
    <property type="term" value="C:nucleus"/>
    <property type="evidence" value="ECO:0007669"/>
    <property type="project" value="UniProtKB-SubCell"/>
</dbReference>
<dbReference type="EMBL" id="MDYM01000011">
    <property type="protein sequence ID" value="OQD62886.1"/>
    <property type="molecule type" value="Genomic_DNA"/>
</dbReference>
<dbReference type="PANTHER" id="PTHR47338:SF3">
    <property type="entry name" value="C6 FINGER DOMAIN TRANSCRIPTION FACTOR DBAA-RELATED"/>
    <property type="match status" value="1"/>
</dbReference>
<keyword evidence="6" id="KW-0539">Nucleus</keyword>
<sequence>MSSTLDSPYGSGYGVKVNHAGTYPSIRQPPGSAYVLEQEAARKARSSFTPDLVDMDFHMQSFDLPTEYDPFENISDVPPFSESMDPLPPLILDDKSDNLQPHHSIEPISFPGPSLDVSDLMHADLDQLYLERTHHLAPILHRQRYFSWTRSPTKTEAQHVCESFYQQTCSLLDVLSTRDNDPQIEYVQACILILYYDQMKKSFRRGWTSAGRCIRAIQLMRLFEVDRPQDKVESGDWIQKEEKRRAFWVVYSLDIFISLQGEWPLSLLEHTNFIRLPAPESDFQNGRSVEMPFLATVLSSNTSSVFSPFTESIIFATIIRRVTTNTCDCSVKSSKSVWEKQISLSMIVQTRLKALSSKYQNFVFPLPDDPMHMFTMMLAQASVLYLYSMQHSLARKAQNNQSAVLTLEHESLLAAGEILNLSTSILHLSFIKAHPFTPLLLAKCIEFYNTYYDLDEFSHPPIQQLYSLLTDMSKVNNIARECLSPKHTGGWS</sequence>
<feature type="domain" description="Xylanolytic transcriptional activator regulatory" evidence="7">
    <location>
        <begin position="206"/>
        <end position="283"/>
    </location>
</feature>
<reference evidence="9" key="1">
    <citation type="journal article" date="2017" name="Nat. Microbiol.">
        <title>Global analysis of biosynthetic gene clusters reveals vast potential of secondary metabolite production in Penicillium species.</title>
        <authorList>
            <person name="Nielsen J.C."/>
            <person name="Grijseels S."/>
            <person name="Prigent S."/>
            <person name="Ji B."/>
            <person name="Dainat J."/>
            <person name="Nielsen K.F."/>
            <person name="Frisvad J.C."/>
            <person name="Workman M."/>
            <person name="Nielsen J."/>
        </authorList>
    </citation>
    <scope>NUCLEOTIDE SEQUENCE [LARGE SCALE GENOMIC DNA]</scope>
    <source>
        <strain evidence="9">IBT 4502</strain>
    </source>
</reference>
<gene>
    <name evidence="8" type="ORF">PENPOL_c011G06473</name>
</gene>